<reference evidence="2 3" key="1">
    <citation type="journal article" date="2018" name="Nat. Biotechnol.">
        <title>A standardized bacterial taxonomy based on genome phylogeny substantially revises the tree of life.</title>
        <authorList>
            <person name="Parks D.H."/>
            <person name="Chuvochina M."/>
            <person name="Waite D.W."/>
            <person name="Rinke C."/>
            <person name="Skarshewski A."/>
            <person name="Chaumeil P.A."/>
            <person name="Hugenholtz P."/>
        </authorList>
    </citation>
    <scope>NUCLEOTIDE SEQUENCE [LARGE SCALE GENOMIC DNA]</scope>
    <source>
        <strain evidence="2">UBA11482</strain>
    </source>
</reference>
<sequence>MDIKKWLFRTNEDGYINRENEKLENILMIIFFAVILIIFIILIIYSFSQQFQETDIILPI</sequence>
<protein>
    <submittedName>
        <fullName evidence="2">Uncharacterized protein</fullName>
    </submittedName>
</protein>
<dbReference type="Proteomes" id="UP000262954">
    <property type="component" value="Unassembled WGS sequence"/>
</dbReference>
<comment type="caution">
    <text evidence="2">The sequence shown here is derived from an EMBL/GenBank/DDBJ whole genome shotgun (WGS) entry which is preliminary data.</text>
</comment>
<gene>
    <name evidence="2" type="ORF">DDY73_06805</name>
</gene>
<accession>A0A316R3G2</accession>
<name>A0A316R3G2_9BACT</name>
<evidence type="ECO:0000313" key="2">
    <source>
        <dbReference type="EMBL" id="HBJ08700.1"/>
    </source>
</evidence>
<evidence type="ECO:0000313" key="3">
    <source>
        <dbReference type="Proteomes" id="UP000262954"/>
    </source>
</evidence>
<keyword evidence="1" id="KW-1133">Transmembrane helix</keyword>
<dbReference type="AlphaFoldDB" id="A0A316R3G2"/>
<keyword evidence="1" id="KW-0472">Membrane</keyword>
<keyword evidence="1" id="KW-0812">Transmembrane</keyword>
<organism evidence="2 3">
    <name type="scientific">Coprobacter fastidiosus</name>
    <dbReference type="NCBI Taxonomy" id="1099853"/>
    <lineage>
        <taxon>Bacteria</taxon>
        <taxon>Pseudomonadati</taxon>
        <taxon>Bacteroidota</taxon>
        <taxon>Bacteroidia</taxon>
        <taxon>Bacteroidales</taxon>
        <taxon>Barnesiellaceae</taxon>
        <taxon>Coprobacter</taxon>
    </lineage>
</organism>
<proteinExistence type="predicted"/>
<dbReference type="EMBL" id="DNWC01000088">
    <property type="protein sequence ID" value="HBJ08700.1"/>
    <property type="molecule type" value="Genomic_DNA"/>
</dbReference>
<evidence type="ECO:0000256" key="1">
    <source>
        <dbReference type="SAM" id="Phobius"/>
    </source>
</evidence>
<feature type="transmembrane region" description="Helical" evidence="1">
    <location>
        <begin position="26"/>
        <end position="47"/>
    </location>
</feature>